<sequence>MFSLVLKLFVLLLMHTLVSCEKFEELIKPLKKQVFEQVEFPNTIWESLTIEEEKEYKEIYDNIILEKQVEYNIIIREFEESLANYKVEQGELDTILRSLSNSIDKLGGLNKENQIQEILGGKGIVEFSKLNRNLEFGKDLLEKELLINKNSIENSGNEIFTNLRQPVDNLVQKVTNISSNTEKYLKALQLLNVYRERSHEIYNLEQLISKNTVSIGLLVSGWTYILSEIETLIKDQLQPLIDVKNEKLTSGHDMLKKLELINSIIDSTILIKYGKLENEKIDEKGGNESLIKEIKIKNLDMEKISITDQLIKWRLELIPSILNIFQSPLSKLLIEINKYMMDANLLDGFDQINERIQETNEAHNELNQIKSKIDSIWFSLKYLSKDDVLVKKNEKIKSVTDYDDVYDENNQKISLLFNHLIEEKNQIESLSRNSTFSENHQIFLALNTLKCLSEYYQISKENDLNVLFTYSKINQECVGFFLNKINSYNIEENKEFISIGQIKDPATRFENIIFHYISIIFPNSEEKDENSFNNYPISELMQELELSYSHIDVNETESFDLRKNNRLNNINEKMVKYNDYIFDFKKNLEGIKKTTSLESFEILRHYLSDLTKIFEDHVKESIGNKDDAAILFDQLLKEFTVMLEELSEKELNNDHLKVSISKRFEDIQFLFNDFIARINLEFQRSNRLNSKEFVDNTQTSLEEIDVEIRIFNEELAQVNEFMYKKHLNNILSLSTYVYTSKLLLNPVTNLKDENKLTGEYFPDQFTDLFREKYRYILNYLGYYYKIYQDFKEKKKIILDRENQINNKLSNIESELMKRSNITTINSSIMHKIQRQRKIAEKILAGYLMLTITLYHSRSEDIKNTITALNHSISNFDHQISVFQKQNKLDGKIGFKSVIKNILRSRKYLKLRKYYKRMKKFQSYLSHKKQQISEFLKFSESTLNSLNQELIKIVDQYLCRKKGVENDLEYFYNERNDNNENIEPIQIIMGDLYNIFSRIGRLEYYHSPKYLMSNSKLLGEVLKQYRQISHEINLYQKKSQKIFITQEKTLNNAYKLIRIAIPASYMISKYNKFPKEYQRFTFKTGKLDIIGDEPKHINIRGWDLKKGKKSLALENELIIERKYIKNDQEFYEIKKQVEKQLKEYSLLPDQKIKDKIDTKTLIFFIPDDLVDQMIFEIERNQIALRQGYNSKLDKASIQTLMNNYVHELLKRRKSLYSQLSSKPFITKQAQCSIKDDKEMENIISSIEEKKEREKSNSIL</sequence>
<dbReference type="EMBL" id="CP044418">
    <property type="protein sequence ID" value="QOY41845.1"/>
    <property type="molecule type" value="Genomic_DNA"/>
</dbReference>
<accession>A0A7S7RFT2</accession>
<proteinExistence type="predicted"/>
<evidence type="ECO:0000313" key="2">
    <source>
        <dbReference type="EMBL" id="QOY41845.1"/>
    </source>
</evidence>
<dbReference type="Proteomes" id="UP000593906">
    <property type="component" value="Chromosome 5"/>
</dbReference>
<organism evidence="2 3">
    <name type="scientific">Cryptosporidium parvum</name>
    <dbReference type="NCBI Taxonomy" id="5807"/>
    <lineage>
        <taxon>Eukaryota</taxon>
        <taxon>Sar</taxon>
        <taxon>Alveolata</taxon>
        <taxon>Apicomplexa</taxon>
        <taxon>Conoidasida</taxon>
        <taxon>Coccidia</taxon>
        <taxon>Eucoccidiorida</taxon>
        <taxon>Eimeriorina</taxon>
        <taxon>Cryptosporidiidae</taxon>
        <taxon>Cryptosporidium</taxon>
    </lineage>
</organism>
<protein>
    <submittedName>
        <fullName evidence="2">Uncharacterized protein</fullName>
    </submittedName>
</protein>
<evidence type="ECO:0000313" key="3">
    <source>
        <dbReference type="Proteomes" id="UP000593906"/>
    </source>
</evidence>
<name>A0A7S7RFT2_CRYPV</name>
<feature type="chain" id="PRO_5031403905" evidence="1">
    <location>
        <begin position="21"/>
        <end position="1258"/>
    </location>
</feature>
<gene>
    <name evidence="2" type="ORF">CPATCC_002447</name>
</gene>
<dbReference type="AlphaFoldDB" id="A0A7S7RFT2"/>
<keyword evidence="1" id="KW-0732">Signal</keyword>
<feature type="signal peptide" evidence="1">
    <location>
        <begin position="1"/>
        <end position="20"/>
    </location>
</feature>
<dbReference type="PROSITE" id="PS51257">
    <property type="entry name" value="PROKAR_LIPOPROTEIN"/>
    <property type="match status" value="1"/>
</dbReference>
<dbReference type="VEuPathDB" id="CryptoDB:CPATCC_0025960"/>
<evidence type="ECO:0000256" key="1">
    <source>
        <dbReference type="SAM" id="SignalP"/>
    </source>
</evidence>
<reference evidence="2 3" key="1">
    <citation type="submission" date="2019-09" db="EMBL/GenBank/DDBJ databases">
        <title>Consistent, comparative and evidence-based genome assembly and annotation for Cryptosporidium parvum, C. hominis and C. tyzzeri.</title>
        <authorList>
            <person name="Baptista R.P."/>
            <person name="Li Y."/>
            <person name="Sateriale A."/>
            <person name="Ansell B."/>
            <person name="Jex A."/>
            <person name="Sanders M."/>
            <person name="Brooks K."/>
            <person name="Tracey A."/>
            <person name="Berriman M."/>
            <person name="Striepen B."/>
            <person name="Cotton J.A."/>
            <person name="Kissinger J.C."/>
        </authorList>
    </citation>
    <scope>NUCLEOTIDE SEQUENCE [LARGE SCALE GENOMIC DNA]</scope>
    <source>
        <strain evidence="2 3">IOWA-ATCC</strain>
    </source>
</reference>